<evidence type="ECO:0000313" key="1">
    <source>
        <dbReference type="EMBL" id="KXS10534.1"/>
    </source>
</evidence>
<name>A0A139A1C5_GONPJ</name>
<organism evidence="1 2">
    <name type="scientific">Gonapodya prolifera (strain JEL478)</name>
    <name type="common">Monoblepharis prolifera</name>
    <dbReference type="NCBI Taxonomy" id="1344416"/>
    <lineage>
        <taxon>Eukaryota</taxon>
        <taxon>Fungi</taxon>
        <taxon>Fungi incertae sedis</taxon>
        <taxon>Chytridiomycota</taxon>
        <taxon>Chytridiomycota incertae sedis</taxon>
        <taxon>Monoblepharidomycetes</taxon>
        <taxon>Monoblepharidales</taxon>
        <taxon>Gonapodyaceae</taxon>
        <taxon>Gonapodya</taxon>
    </lineage>
</organism>
<dbReference type="InterPro" id="IPR029064">
    <property type="entry name" value="Ribosomal_eL30-like_sf"/>
</dbReference>
<accession>A0A139A1C5</accession>
<dbReference type="EMBL" id="KQ965820">
    <property type="protein sequence ID" value="KXS10534.1"/>
    <property type="molecule type" value="Genomic_DNA"/>
</dbReference>
<keyword evidence="2" id="KW-1185">Reference proteome</keyword>
<dbReference type="Proteomes" id="UP000070544">
    <property type="component" value="Unassembled WGS sequence"/>
</dbReference>
<dbReference type="AlphaFoldDB" id="A0A139A1C5"/>
<reference evidence="1 2" key="1">
    <citation type="journal article" date="2015" name="Genome Biol. Evol.">
        <title>Phylogenomic analyses indicate that early fungi evolved digesting cell walls of algal ancestors of land plants.</title>
        <authorList>
            <person name="Chang Y."/>
            <person name="Wang S."/>
            <person name="Sekimoto S."/>
            <person name="Aerts A.L."/>
            <person name="Choi C."/>
            <person name="Clum A."/>
            <person name="LaButti K.M."/>
            <person name="Lindquist E.A."/>
            <person name="Yee Ngan C."/>
            <person name="Ohm R.A."/>
            <person name="Salamov A.A."/>
            <person name="Grigoriev I.V."/>
            <person name="Spatafora J.W."/>
            <person name="Berbee M.L."/>
        </authorList>
    </citation>
    <scope>NUCLEOTIDE SEQUENCE [LARGE SCALE GENOMIC DNA]</scope>
    <source>
        <strain evidence="1 2">JEL478</strain>
    </source>
</reference>
<gene>
    <name evidence="1" type="ORF">M427DRAFT_61898</name>
</gene>
<protein>
    <submittedName>
        <fullName evidence="1">Uncharacterized protein</fullName>
    </submittedName>
</protein>
<evidence type="ECO:0000313" key="2">
    <source>
        <dbReference type="Proteomes" id="UP000070544"/>
    </source>
</evidence>
<dbReference type="OrthoDB" id="270651at2759"/>
<dbReference type="SUPFAM" id="SSF55315">
    <property type="entry name" value="L30e-like"/>
    <property type="match status" value="1"/>
</dbReference>
<proteinExistence type="predicted"/>
<sequence>MVEPRPSEEPSYPTRSAVTFIPVSDASSPILTDYRDLKSPSLRENEFRGRTTFFIAEGETVTGTVLSEGSLYPVHSVILTEHHRDKMADVWEDLTKRLVSTAPNGSGNQQQVPIPIYMAPQPLLEQLTDFYCHRGVLASVDIPASPPFTDILSTSDSC</sequence>